<proteinExistence type="predicted"/>
<sequence length="101" mass="11629">MLQQPSPHGLQQQQHQPSDDLYSSDLVHHHSGHHQQQQIQQQQHPHHSSAASLPMDLHLPQGYPFYTTSQTVNSNATSTKSRRMVRGVERLNRYHALRPLD</sequence>
<evidence type="ECO:0000256" key="1">
    <source>
        <dbReference type="SAM" id="MobiDB-lite"/>
    </source>
</evidence>
<dbReference type="EMBL" id="JAOYFB010000002">
    <property type="protein sequence ID" value="KAK4008079.1"/>
    <property type="molecule type" value="Genomic_DNA"/>
</dbReference>
<evidence type="ECO:0000313" key="3">
    <source>
        <dbReference type="Proteomes" id="UP001234178"/>
    </source>
</evidence>
<name>A0ABQ9Z632_9CRUS</name>
<feature type="region of interest" description="Disordered" evidence="1">
    <location>
        <begin position="1"/>
        <end position="82"/>
    </location>
</feature>
<dbReference type="Proteomes" id="UP001234178">
    <property type="component" value="Unassembled WGS sequence"/>
</dbReference>
<feature type="compositionally biased region" description="Polar residues" evidence="1">
    <location>
        <begin position="66"/>
        <end position="79"/>
    </location>
</feature>
<comment type="caution">
    <text evidence="2">The sequence shown here is derived from an EMBL/GenBank/DDBJ whole genome shotgun (WGS) entry which is preliminary data.</text>
</comment>
<organism evidence="2 3">
    <name type="scientific">Daphnia magna</name>
    <dbReference type="NCBI Taxonomy" id="35525"/>
    <lineage>
        <taxon>Eukaryota</taxon>
        <taxon>Metazoa</taxon>
        <taxon>Ecdysozoa</taxon>
        <taxon>Arthropoda</taxon>
        <taxon>Crustacea</taxon>
        <taxon>Branchiopoda</taxon>
        <taxon>Diplostraca</taxon>
        <taxon>Cladocera</taxon>
        <taxon>Anomopoda</taxon>
        <taxon>Daphniidae</taxon>
        <taxon>Daphnia</taxon>
    </lineage>
</organism>
<accession>A0ABQ9Z632</accession>
<reference evidence="2 3" key="1">
    <citation type="journal article" date="2023" name="Nucleic Acids Res.">
        <title>The hologenome of Daphnia magna reveals possible DNA methylation and microbiome-mediated evolution of the host genome.</title>
        <authorList>
            <person name="Chaturvedi A."/>
            <person name="Li X."/>
            <person name="Dhandapani V."/>
            <person name="Marshall H."/>
            <person name="Kissane S."/>
            <person name="Cuenca-Cambronero M."/>
            <person name="Asole G."/>
            <person name="Calvet F."/>
            <person name="Ruiz-Romero M."/>
            <person name="Marangio P."/>
            <person name="Guigo R."/>
            <person name="Rago D."/>
            <person name="Mirbahai L."/>
            <person name="Eastwood N."/>
            <person name="Colbourne J.K."/>
            <person name="Zhou J."/>
            <person name="Mallon E."/>
            <person name="Orsini L."/>
        </authorList>
    </citation>
    <scope>NUCLEOTIDE SEQUENCE [LARGE SCALE GENOMIC DNA]</scope>
    <source>
        <strain evidence="2">LRV0_1</strain>
    </source>
</reference>
<gene>
    <name evidence="2" type="ORF">OUZ56_013235</name>
</gene>
<evidence type="ECO:0000313" key="2">
    <source>
        <dbReference type="EMBL" id="KAK4008079.1"/>
    </source>
</evidence>
<protein>
    <submittedName>
        <fullName evidence="2">Uncharacterized protein</fullName>
    </submittedName>
</protein>
<feature type="compositionally biased region" description="Low complexity" evidence="1">
    <location>
        <begin position="34"/>
        <end position="43"/>
    </location>
</feature>
<feature type="compositionally biased region" description="Low complexity" evidence="1">
    <location>
        <begin position="1"/>
        <end position="21"/>
    </location>
</feature>
<keyword evidence="3" id="KW-1185">Reference proteome</keyword>